<dbReference type="AlphaFoldDB" id="G5CZJ2"/>
<feature type="compositionally biased region" description="Polar residues" evidence="1">
    <location>
        <begin position="77"/>
        <end position="87"/>
    </location>
</feature>
<dbReference type="EMBL" id="JN541240">
    <property type="protein sequence ID" value="AEQ39148.1"/>
    <property type="molecule type" value="Genomic_DNA"/>
</dbReference>
<sequence>EFKARLSEAGIAFGAVNSVAELGQHPALRRREVGTDNGATVSIPAAPIRWLDAIPHHESGHAPATGADTERVRQEFTKQQQKEAFNV</sequence>
<protein>
    <submittedName>
        <fullName evidence="2">Acyl CoA transferase</fullName>
    </submittedName>
</protein>
<organism evidence="2">
    <name type="scientific">Oceanimonas doudoroffii</name>
    <dbReference type="NCBI Taxonomy" id="84158"/>
    <lineage>
        <taxon>Bacteria</taxon>
        <taxon>Pseudomonadati</taxon>
        <taxon>Pseudomonadota</taxon>
        <taxon>Gammaproteobacteria</taxon>
        <taxon>Aeromonadales</taxon>
        <taxon>Aeromonadaceae</taxon>
        <taxon>Oceanimonas</taxon>
    </lineage>
</organism>
<keyword evidence="2" id="KW-0808">Transferase</keyword>
<feature type="non-terminal residue" evidence="2">
    <location>
        <position position="1"/>
    </location>
</feature>
<feature type="region of interest" description="Disordered" evidence="1">
    <location>
        <begin position="57"/>
        <end position="87"/>
    </location>
</feature>
<proteinExistence type="predicted"/>
<name>G5CZJ2_9GAMM</name>
<evidence type="ECO:0000256" key="1">
    <source>
        <dbReference type="SAM" id="MobiDB-lite"/>
    </source>
</evidence>
<evidence type="ECO:0000313" key="2">
    <source>
        <dbReference type="EMBL" id="AEQ39148.1"/>
    </source>
</evidence>
<dbReference type="GO" id="GO:0016740">
    <property type="term" value="F:transferase activity"/>
    <property type="evidence" value="ECO:0007669"/>
    <property type="project" value="UniProtKB-KW"/>
</dbReference>
<dbReference type="InterPro" id="IPR023606">
    <property type="entry name" value="CoA-Trfase_III_dom_1_sf"/>
</dbReference>
<accession>G5CZJ2</accession>
<reference evidence="2" key="1">
    <citation type="submission" date="2011-08" db="EMBL/GenBank/DDBJ databases">
        <title>Multiple DMSP Lyases in the gamma-Proteobacterium Oceanimonas doudoroffii.</title>
        <authorList>
            <person name="Curson A.R.J."/>
            <person name="Fowler E.K."/>
            <person name="Dickens S."/>
            <person name="Johnston A.W.B."/>
            <person name="Todd J.D."/>
        </authorList>
    </citation>
    <scope>NUCLEOTIDE SEQUENCE</scope>
    <source>
        <strain evidence="2">DSM 7028</strain>
    </source>
</reference>
<dbReference type="Gene3D" id="3.40.50.10540">
    <property type="entry name" value="Crotonobetainyl-coa:carnitine coa-transferase, domain 1"/>
    <property type="match status" value="1"/>
</dbReference>
<dbReference type="SUPFAM" id="SSF89796">
    <property type="entry name" value="CoA-transferase family III (CaiB/BaiF)"/>
    <property type="match status" value="1"/>
</dbReference>